<protein>
    <submittedName>
        <fullName evidence="1">Uncharacterized protein</fullName>
    </submittedName>
</protein>
<dbReference type="EMBL" id="JN383843">
    <property type="protein sequence ID" value="AEV66711.1"/>
    <property type="molecule type" value="Genomic_DNA"/>
</dbReference>
<geneLocation type="mitochondrion" evidence="1"/>
<dbReference type="AlphaFoldDB" id="G9HRK0"/>
<accession>G9HRK0</accession>
<organism evidence="1">
    <name type="scientific">Oxytricha trifallax</name>
    <dbReference type="NCBI Taxonomy" id="1172189"/>
    <lineage>
        <taxon>Eukaryota</taxon>
        <taxon>Sar</taxon>
        <taxon>Alveolata</taxon>
        <taxon>Ciliophora</taxon>
        <taxon>Intramacronucleata</taxon>
        <taxon>Spirotrichea</taxon>
        <taxon>Stichotrichia</taxon>
        <taxon>Sporadotrichida</taxon>
        <taxon>Oxytrichidae</taxon>
        <taxon>Oxytrichinae</taxon>
        <taxon>Oxytricha</taxon>
    </lineage>
</organism>
<proteinExistence type="predicted"/>
<name>G9HRK0_9SPIT</name>
<sequence>MFDTNIYKIFKILNPYTGCPEVEIYINNVLFTPEQVVDNFDKIFKNLKQINDISIEHMDLSNWDYFKDLQIIIKNKL</sequence>
<evidence type="ECO:0000313" key="1">
    <source>
        <dbReference type="EMBL" id="AEV66711.1"/>
    </source>
</evidence>
<keyword evidence="1" id="KW-0496">Mitochondrion</keyword>
<gene>
    <name evidence="1" type="primary">orf599</name>
</gene>
<reference evidence="1" key="1">
    <citation type="journal article" date="2012" name="Genome Biol. Evol.">
        <title>The Oxytricha trifallax Mitochondrial Genome.</title>
        <authorList>
            <person name="Swart E.C."/>
            <person name="Nowacki M."/>
            <person name="Shum J."/>
            <person name="Stiles H."/>
            <person name="Higgins B.P."/>
            <person name="Doak T.G."/>
            <person name="Schotanus K."/>
            <person name="Magrini V.J."/>
            <person name="Minx P."/>
            <person name="Mardis E.R."/>
            <person name="Landweber L.F."/>
        </authorList>
    </citation>
    <scope>NUCLEOTIDE SEQUENCE</scope>
</reference>